<dbReference type="Pfam" id="PF00392">
    <property type="entry name" value="GntR"/>
    <property type="match status" value="1"/>
</dbReference>
<reference evidence="5 6" key="1">
    <citation type="journal article" date="2006" name="Proc. Natl. Acad. Sci. U.S.A.">
        <title>Comparative genomics of the lactic acid bacteria.</title>
        <authorList>
            <person name="Makarova K."/>
            <person name="Slesarev A."/>
            <person name="Wolf Y."/>
            <person name="Sorokin A."/>
            <person name="Mirkin B."/>
            <person name="Koonin E."/>
            <person name="Pavlov A."/>
            <person name="Pavlova N."/>
            <person name="Karamychev V."/>
            <person name="Polouchine N."/>
            <person name="Shakhova V."/>
            <person name="Grigoriev I."/>
            <person name="Lou Y."/>
            <person name="Rohksar D."/>
            <person name="Lucas S."/>
            <person name="Huang K."/>
            <person name="Goodstein D.M."/>
            <person name="Hawkins T."/>
            <person name="Plengvidhya V."/>
            <person name="Welker D."/>
            <person name="Hughes J."/>
            <person name="Goh Y."/>
            <person name="Benson A."/>
            <person name="Baldwin K."/>
            <person name="Lee J.H."/>
            <person name="Diaz-Muniz I."/>
            <person name="Dosti B."/>
            <person name="Smeianov V."/>
            <person name="Wechter W."/>
            <person name="Barabote R."/>
            <person name="Lorca G."/>
            <person name="Altermann E."/>
            <person name="Barrangou R."/>
            <person name="Ganesan B."/>
            <person name="Xie Y."/>
            <person name="Rawsthorne H."/>
            <person name="Tamir D."/>
            <person name="Parker C."/>
            <person name="Breidt F."/>
            <person name="Broadbent J."/>
            <person name="Hutkins R."/>
            <person name="O'Sullivan D."/>
            <person name="Steele J."/>
            <person name="Unlu G."/>
            <person name="Saier M."/>
            <person name="Klaenhammer T."/>
            <person name="Richardson P."/>
            <person name="Kozyavkin S."/>
            <person name="Weimer B."/>
            <person name="Mills D."/>
        </authorList>
    </citation>
    <scope>NUCLEOTIDE SEQUENCE [LARGE SCALE GENOMIC DNA]</scope>
    <source>
        <strain evidence="6">ATCC 33323 / DSM 20243 / BCRC 14619 / CIP 102991 / JCM 1131 / KCTC 3163 / NCIMB 11718 / NCTC 13722 / AM63</strain>
    </source>
</reference>
<dbReference type="Proteomes" id="UP000000664">
    <property type="component" value="Chromosome"/>
</dbReference>
<organism evidence="5 6">
    <name type="scientific">Lactobacillus gasseri (strain ATCC 33323 / DSM 20243 / BCRC 14619 / CIP 102991 / JCM 1131 / KCTC 3163 / NCIMB 11718 / NCTC 13722 / AM63)</name>
    <dbReference type="NCBI Taxonomy" id="324831"/>
    <lineage>
        <taxon>Bacteria</taxon>
        <taxon>Bacillati</taxon>
        <taxon>Bacillota</taxon>
        <taxon>Bacilli</taxon>
        <taxon>Lactobacillales</taxon>
        <taxon>Lactobacillaceae</taxon>
        <taxon>Lactobacillus</taxon>
    </lineage>
</organism>
<dbReference type="SUPFAM" id="SSF64288">
    <property type="entry name" value="Chorismate lyase-like"/>
    <property type="match status" value="1"/>
</dbReference>
<accession>A0A805ZM45</accession>
<dbReference type="GO" id="GO:0003700">
    <property type="term" value="F:DNA-binding transcription factor activity"/>
    <property type="evidence" value="ECO:0007669"/>
    <property type="project" value="InterPro"/>
</dbReference>
<dbReference type="Gene3D" id="1.10.10.10">
    <property type="entry name" value="Winged helix-like DNA-binding domain superfamily/Winged helix DNA-binding domain"/>
    <property type="match status" value="1"/>
</dbReference>
<evidence type="ECO:0000259" key="4">
    <source>
        <dbReference type="PROSITE" id="PS50949"/>
    </source>
</evidence>
<sequence length="245" mass="28756">MIHIMDIPKYLQIENELKKEIISGKFKYGDKFYSEAQLKDKFNVSSITVIRSVKDLVKAGYLVRHQGKGTFISRSRKDKLVRLSDNEVFSDNQQEDRVEVLKLQENNKPDILERLGLPKYDSYYYIERLRLIGDKPFMLHRSFIPAKFINRNLAKDPNNYHSIYETLQKDKQLYLFDEPFTETDTIIQADDKISQRLNIAKDYPVVRQVKKTILSATGEVVELVIGYKRCDYFSLSFSSTDYPEV</sequence>
<dbReference type="InterPro" id="IPR028978">
    <property type="entry name" value="Chorismate_lyase_/UTRA_dom_sf"/>
</dbReference>
<dbReference type="PROSITE" id="PS50949">
    <property type="entry name" value="HTH_GNTR"/>
    <property type="match status" value="1"/>
</dbReference>
<dbReference type="CDD" id="cd07377">
    <property type="entry name" value="WHTH_GntR"/>
    <property type="match status" value="1"/>
</dbReference>
<dbReference type="PANTHER" id="PTHR44846">
    <property type="entry name" value="MANNOSYL-D-GLYCERATE TRANSPORT/METABOLISM SYSTEM REPRESSOR MNGR-RELATED"/>
    <property type="match status" value="1"/>
</dbReference>
<feature type="domain" description="HTH gntR-type" evidence="4">
    <location>
        <begin position="7"/>
        <end position="75"/>
    </location>
</feature>
<dbReference type="PANTHER" id="PTHR44846:SF17">
    <property type="entry name" value="GNTR-FAMILY TRANSCRIPTIONAL REGULATOR"/>
    <property type="match status" value="1"/>
</dbReference>
<evidence type="ECO:0000313" key="5">
    <source>
        <dbReference type="EMBL" id="ABJ59538.1"/>
    </source>
</evidence>
<dbReference type="InterPro" id="IPR036388">
    <property type="entry name" value="WH-like_DNA-bd_sf"/>
</dbReference>
<keyword evidence="1" id="KW-0805">Transcription regulation</keyword>
<dbReference type="SMART" id="SM00345">
    <property type="entry name" value="HTH_GNTR"/>
    <property type="match status" value="1"/>
</dbReference>
<dbReference type="Pfam" id="PF07702">
    <property type="entry name" value="UTRA"/>
    <property type="match status" value="1"/>
</dbReference>
<evidence type="ECO:0000256" key="1">
    <source>
        <dbReference type="ARBA" id="ARBA00023015"/>
    </source>
</evidence>
<dbReference type="SUPFAM" id="SSF46785">
    <property type="entry name" value="Winged helix' DNA-binding domain"/>
    <property type="match status" value="1"/>
</dbReference>
<dbReference type="Gene3D" id="3.40.1410.10">
    <property type="entry name" value="Chorismate lyase-like"/>
    <property type="match status" value="1"/>
</dbReference>
<dbReference type="InterPro" id="IPR036390">
    <property type="entry name" value="WH_DNA-bd_sf"/>
</dbReference>
<dbReference type="GO" id="GO:0045892">
    <property type="term" value="P:negative regulation of DNA-templated transcription"/>
    <property type="evidence" value="ECO:0007669"/>
    <property type="project" value="TreeGrafter"/>
</dbReference>
<evidence type="ECO:0000313" key="6">
    <source>
        <dbReference type="Proteomes" id="UP000000664"/>
    </source>
</evidence>
<gene>
    <name evidence="5" type="ordered locus">LGAS_0126</name>
</gene>
<evidence type="ECO:0000256" key="2">
    <source>
        <dbReference type="ARBA" id="ARBA00023125"/>
    </source>
</evidence>
<dbReference type="AlphaFoldDB" id="A0A805ZM45"/>
<proteinExistence type="predicted"/>
<dbReference type="InterPro" id="IPR050679">
    <property type="entry name" value="Bact_HTH_transcr_reg"/>
</dbReference>
<keyword evidence="3" id="KW-0804">Transcription</keyword>
<dbReference type="SMART" id="SM00866">
    <property type="entry name" value="UTRA"/>
    <property type="match status" value="1"/>
</dbReference>
<dbReference type="InterPro" id="IPR000524">
    <property type="entry name" value="Tscrpt_reg_HTH_GntR"/>
</dbReference>
<evidence type="ECO:0000256" key="3">
    <source>
        <dbReference type="ARBA" id="ARBA00023163"/>
    </source>
</evidence>
<dbReference type="EMBL" id="CP000413">
    <property type="protein sequence ID" value="ABJ59538.1"/>
    <property type="molecule type" value="Genomic_DNA"/>
</dbReference>
<name>A0A805ZM45_LACGA</name>
<dbReference type="InterPro" id="IPR011663">
    <property type="entry name" value="UTRA"/>
</dbReference>
<dbReference type="KEGG" id="lga:LGAS_0126"/>
<dbReference type="GO" id="GO:0003677">
    <property type="term" value="F:DNA binding"/>
    <property type="evidence" value="ECO:0007669"/>
    <property type="project" value="UniProtKB-KW"/>
</dbReference>
<protein>
    <submittedName>
        <fullName evidence="5">Transcriptional regulator, GntR family</fullName>
    </submittedName>
</protein>
<keyword evidence="2" id="KW-0238">DNA-binding</keyword>